<gene>
    <name evidence="3" type="ORF">EVAR_96829_1</name>
</gene>
<comment type="caution">
    <text evidence="3">The sequence shown here is derived from an EMBL/GenBank/DDBJ whole genome shotgun (WGS) entry which is preliminary data.</text>
</comment>
<feature type="compositionally biased region" description="Polar residues" evidence="1">
    <location>
        <begin position="313"/>
        <end position="324"/>
    </location>
</feature>
<protein>
    <submittedName>
        <fullName evidence="3">Uncharacterized protein</fullName>
    </submittedName>
</protein>
<evidence type="ECO:0000256" key="2">
    <source>
        <dbReference type="SAM" id="Phobius"/>
    </source>
</evidence>
<name>A0A4C1WBG0_EUMVA</name>
<feature type="compositionally biased region" description="Polar residues" evidence="1">
    <location>
        <begin position="162"/>
        <end position="177"/>
    </location>
</feature>
<dbReference type="AlphaFoldDB" id="A0A4C1WBG0"/>
<dbReference type="OrthoDB" id="7473823at2759"/>
<proteinExistence type="predicted"/>
<keyword evidence="2" id="KW-0472">Membrane</keyword>
<organism evidence="3 4">
    <name type="scientific">Eumeta variegata</name>
    <name type="common">Bagworm moth</name>
    <name type="synonym">Eumeta japonica</name>
    <dbReference type="NCBI Taxonomy" id="151549"/>
    <lineage>
        <taxon>Eukaryota</taxon>
        <taxon>Metazoa</taxon>
        <taxon>Ecdysozoa</taxon>
        <taxon>Arthropoda</taxon>
        <taxon>Hexapoda</taxon>
        <taxon>Insecta</taxon>
        <taxon>Pterygota</taxon>
        <taxon>Neoptera</taxon>
        <taxon>Endopterygota</taxon>
        <taxon>Lepidoptera</taxon>
        <taxon>Glossata</taxon>
        <taxon>Ditrysia</taxon>
        <taxon>Tineoidea</taxon>
        <taxon>Psychidae</taxon>
        <taxon>Oiketicinae</taxon>
        <taxon>Eumeta</taxon>
    </lineage>
</organism>
<sequence length="384" mass="43140">MNQNDLITKLTTVSTSRYNRILVPSDAPGFTSFSAATIKAAIGALTRGLRELYLISRDCQVPDENNTVNLFATAALFCGVALTIVMLRFKGFRASMNFGDGKNKREEIVEYDSVSTGGVYRMYKDGPMYNNVVPAPPKLSGKKDPHLSNKIISAPKQKSKSTDNLNLPTQEPASSKSVIDITHKKAEPKKHLSAKQLKEIERDNKKKIEEQKKKDKIFIAKTLKEDRERVQREIQLRKERERMEKQKQQNKKPDNKDTSNRTVQPKMNKEAPRRDQNKNQATNPNYSTNTLESSISRSSGPPPYSERKAETIPNKNDSSGNTSFGAPVAGGSSWDMISQHRQQIARPAGATVTSMPKHINLEYNVGKAPLTEEEMEKKRKSIYV</sequence>
<accession>A0A4C1WBG0</accession>
<keyword evidence="2" id="KW-0812">Transmembrane</keyword>
<feature type="compositionally biased region" description="Polar residues" evidence="1">
    <location>
        <begin position="278"/>
        <end position="299"/>
    </location>
</feature>
<feature type="region of interest" description="Disordered" evidence="1">
    <location>
        <begin position="236"/>
        <end position="333"/>
    </location>
</feature>
<evidence type="ECO:0000313" key="4">
    <source>
        <dbReference type="Proteomes" id="UP000299102"/>
    </source>
</evidence>
<evidence type="ECO:0000313" key="3">
    <source>
        <dbReference type="EMBL" id="GBP48240.1"/>
    </source>
</evidence>
<dbReference type="Proteomes" id="UP000299102">
    <property type="component" value="Unassembled WGS sequence"/>
</dbReference>
<feature type="compositionally biased region" description="Basic and acidic residues" evidence="1">
    <location>
        <begin position="267"/>
        <end position="277"/>
    </location>
</feature>
<keyword evidence="4" id="KW-1185">Reference proteome</keyword>
<feature type="transmembrane region" description="Helical" evidence="2">
    <location>
        <begin position="70"/>
        <end position="89"/>
    </location>
</feature>
<feature type="region of interest" description="Disordered" evidence="1">
    <location>
        <begin position="134"/>
        <end position="193"/>
    </location>
</feature>
<dbReference type="EMBL" id="BGZK01000519">
    <property type="protein sequence ID" value="GBP48240.1"/>
    <property type="molecule type" value="Genomic_DNA"/>
</dbReference>
<keyword evidence="2" id="KW-1133">Transmembrane helix</keyword>
<reference evidence="3 4" key="1">
    <citation type="journal article" date="2019" name="Commun. Biol.">
        <title>The bagworm genome reveals a unique fibroin gene that provides high tensile strength.</title>
        <authorList>
            <person name="Kono N."/>
            <person name="Nakamura H."/>
            <person name="Ohtoshi R."/>
            <person name="Tomita M."/>
            <person name="Numata K."/>
            <person name="Arakawa K."/>
        </authorList>
    </citation>
    <scope>NUCLEOTIDE SEQUENCE [LARGE SCALE GENOMIC DNA]</scope>
</reference>
<feature type="compositionally biased region" description="Basic and acidic residues" evidence="1">
    <location>
        <begin position="236"/>
        <end position="259"/>
    </location>
</feature>
<evidence type="ECO:0000256" key="1">
    <source>
        <dbReference type="SAM" id="MobiDB-lite"/>
    </source>
</evidence>